<dbReference type="AlphaFoldDB" id="K3YB74"/>
<proteinExistence type="predicted"/>
<name>K3YB74_SETIT</name>
<evidence type="ECO:0000313" key="1">
    <source>
        <dbReference type="EnsemblPlants" id="KQK97205"/>
    </source>
</evidence>
<reference evidence="2" key="1">
    <citation type="journal article" date="2012" name="Nat. Biotechnol.">
        <title>Reference genome sequence of the model plant Setaria.</title>
        <authorList>
            <person name="Bennetzen J.L."/>
            <person name="Schmutz J."/>
            <person name="Wang H."/>
            <person name="Percifield R."/>
            <person name="Hawkins J."/>
            <person name="Pontaroli A.C."/>
            <person name="Estep M."/>
            <person name="Feng L."/>
            <person name="Vaughn J.N."/>
            <person name="Grimwood J."/>
            <person name="Jenkins J."/>
            <person name="Barry K."/>
            <person name="Lindquist E."/>
            <person name="Hellsten U."/>
            <person name="Deshpande S."/>
            <person name="Wang X."/>
            <person name="Wu X."/>
            <person name="Mitros T."/>
            <person name="Triplett J."/>
            <person name="Yang X."/>
            <person name="Ye C.Y."/>
            <person name="Mauro-Herrera M."/>
            <person name="Wang L."/>
            <person name="Li P."/>
            <person name="Sharma M."/>
            <person name="Sharma R."/>
            <person name="Ronald P.C."/>
            <person name="Panaud O."/>
            <person name="Kellogg E.A."/>
            <person name="Brutnell T.P."/>
            <person name="Doust A.N."/>
            <person name="Tuskan G.A."/>
            <person name="Rokhsar D."/>
            <person name="Devos K.M."/>
        </authorList>
    </citation>
    <scope>NUCLEOTIDE SEQUENCE [LARGE SCALE GENOMIC DNA]</scope>
    <source>
        <strain evidence="2">cv. Yugu1</strain>
    </source>
</reference>
<protein>
    <submittedName>
        <fullName evidence="1">Uncharacterized protein</fullName>
    </submittedName>
</protein>
<dbReference type="Proteomes" id="UP000004995">
    <property type="component" value="Unassembled WGS sequence"/>
</dbReference>
<evidence type="ECO:0000313" key="2">
    <source>
        <dbReference type="Proteomes" id="UP000004995"/>
    </source>
</evidence>
<dbReference type="Gramene" id="KQK97205">
    <property type="protein sequence ID" value="KQK97205"/>
    <property type="gene ID" value="SETIT_011468mg"/>
</dbReference>
<keyword evidence="2" id="KW-1185">Reference proteome</keyword>
<dbReference type="EnsemblPlants" id="KQK97205">
    <property type="protein sequence ID" value="KQK97205"/>
    <property type="gene ID" value="SETIT_011468mg"/>
</dbReference>
<sequence length="89" mass="9428">MNEPGQHDGGTLVRDVAIRLPLSVTPWVALRRRGAGGGTAEGGRAGSAARAKGSRRQISLRISATGGAIGQPFALWYDYHLCSPNSRRD</sequence>
<reference evidence="1" key="2">
    <citation type="submission" date="2018-08" db="UniProtKB">
        <authorList>
            <consortium name="EnsemblPlants"/>
        </authorList>
    </citation>
    <scope>IDENTIFICATION</scope>
    <source>
        <strain evidence="1">Yugu1</strain>
    </source>
</reference>
<organism evidence="1 2">
    <name type="scientific">Setaria italica</name>
    <name type="common">Foxtail millet</name>
    <name type="synonym">Panicum italicum</name>
    <dbReference type="NCBI Taxonomy" id="4555"/>
    <lineage>
        <taxon>Eukaryota</taxon>
        <taxon>Viridiplantae</taxon>
        <taxon>Streptophyta</taxon>
        <taxon>Embryophyta</taxon>
        <taxon>Tracheophyta</taxon>
        <taxon>Spermatophyta</taxon>
        <taxon>Magnoliopsida</taxon>
        <taxon>Liliopsida</taxon>
        <taxon>Poales</taxon>
        <taxon>Poaceae</taxon>
        <taxon>PACMAD clade</taxon>
        <taxon>Panicoideae</taxon>
        <taxon>Panicodae</taxon>
        <taxon>Paniceae</taxon>
        <taxon>Cenchrinae</taxon>
        <taxon>Setaria</taxon>
    </lineage>
</organism>
<accession>K3YB74</accession>
<dbReference type="EMBL" id="AGNK02004334">
    <property type="status" value="NOT_ANNOTATED_CDS"/>
    <property type="molecule type" value="Genomic_DNA"/>
</dbReference>
<dbReference type="HOGENOM" id="CLU_2458991_0_0_1"/>
<dbReference type="InParanoid" id="K3YB74"/>